<dbReference type="InterPro" id="IPR027596">
    <property type="entry name" value="AmmeMemoSam_rS"/>
</dbReference>
<evidence type="ECO:0000256" key="1">
    <source>
        <dbReference type="ARBA" id="ARBA00022485"/>
    </source>
</evidence>
<keyword evidence="8" id="KW-0670">Pyruvate</keyword>
<dbReference type="RefSeq" id="WP_144682767.1">
    <property type="nucleotide sequence ID" value="NZ_VLLC01000005.1"/>
</dbReference>
<keyword evidence="4 6" id="KW-0408">Iron</keyword>
<dbReference type="GO" id="GO:0051539">
    <property type="term" value="F:4 iron, 4 sulfur cluster binding"/>
    <property type="evidence" value="ECO:0007669"/>
    <property type="project" value="UniProtKB-KW"/>
</dbReference>
<evidence type="ECO:0000256" key="6">
    <source>
        <dbReference type="PIRSR" id="PIRSR004869-50"/>
    </source>
</evidence>
<protein>
    <submittedName>
        <fullName evidence="8">Pyruvate formate lyase activating enzyme</fullName>
    </submittedName>
</protein>
<dbReference type="PANTHER" id="PTHR30352:SF5">
    <property type="entry name" value="PYRUVATE FORMATE-LYASE 1-ACTIVATING ENZYME"/>
    <property type="match status" value="1"/>
</dbReference>
<keyword evidence="1" id="KW-0004">4Fe-4S</keyword>
<dbReference type="NCBIfam" id="TIGR04337">
    <property type="entry name" value="AmmeMemoSam_rS"/>
    <property type="match status" value="1"/>
</dbReference>
<accession>A0A562RYU9</accession>
<dbReference type="InterPro" id="IPR007197">
    <property type="entry name" value="rSAM"/>
</dbReference>
<gene>
    <name evidence="8" type="ORF">LZ24_00902</name>
</gene>
<dbReference type="GO" id="GO:0046872">
    <property type="term" value="F:metal ion binding"/>
    <property type="evidence" value="ECO:0007669"/>
    <property type="project" value="UniProtKB-KW"/>
</dbReference>
<dbReference type="CDD" id="cd01335">
    <property type="entry name" value="Radical_SAM"/>
    <property type="match status" value="1"/>
</dbReference>
<evidence type="ECO:0000256" key="2">
    <source>
        <dbReference type="ARBA" id="ARBA00022691"/>
    </source>
</evidence>
<dbReference type="AlphaFoldDB" id="A0A562RYU9"/>
<sequence length="353" mass="39523">MKIPESYFCKKEKDSLQCMVCPHGCILKEGQRGRCFVRMMQEGQMVLDTYGRCSGLSIDPIEKKPLYHFLPGSRTLSFGTAGCNLTCRFCQNWGLSRSKSMDRMMVSAMPEAIAAAALREGCRSVAYTYNDPVIFLEYAMDTAKACREVGLLSVAVTAGYIHGKAREDFFSHMDAANVDLKAFSDSFYRKYCGASLGPVLETLCYIRQETSLWLELTTLLIPGYNDSDKDLDAMVDWILEHLGPDVPLHFTAFHPDHEFLHVKRTPAAILLRARKRAMDRGLFHVMTGNIPEEEGSSTFCHHCGELLIARRGYHITQRRLSEKGLCPLCCTACAGVFDGGLKACCQNSESSKW</sequence>
<evidence type="ECO:0000256" key="4">
    <source>
        <dbReference type="ARBA" id="ARBA00023004"/>
    </source>
</evidence>
<evidence type="ECO:0000256" key="3">
    <source>
        <dbReference type="ARBA" id="ARBA00022723"/>
    </source>
</evidence>
<keyword evidence="2 6" id="KW-0949">S-adenosyl-L-methionine</keyword>
<dbReference type="InterPro" id="IPR013785">
    <property type="entry name" value="Aldolase_TIM"/>
</dbReference>
<reference evidence="8 9" key="1">
    <citation type="submission" date="2019-07" db="EMBL/GenBank/DDBJ databases">
        <title>Genome sequencing of 100 strains of the haloalkaliphilic chemolithoautotrophic sulfur-oxidizing bacterium Thioalkalivibrio.</title>
        <authorList>
            <person name="Muyzer G."/>
        </authorList>
    </citation>
    <scope>NUCLEOTIDE SEQUENCE [LARGE SCALE GENOMIC DNA]</scope>
    <source>
        <strain evidence="8 9">ASO4-4</strain>
    </source>
</reference>
<dbReference type="Pfam" id="PF04055">
    <property type="entry name" value="Radical_SAM"/>
    <property type="match status" value="1"/>
</dbReference>
<keyword evidence="8" id="KW-0456">Lyase</keyword>
<name>A0A562RYU9_9BACT</name>
<evidence type="ECO:0000259" key="7">
    <source>
        <dbReference type="PROSITE" id="PS51918"/>
    </source>
</evidence>
<proteinExistence type="predicted"/>
<keyword evidence="5 6" id="KW-0411">Iron-sulfur</keyword>
<dbReference type="PROSITE" id="PS51918">
    <property type="entry name" value="RADICAL_SAM"/>
    <property type="match status" value="1"/>
</dbReference>
<dbReference type="PANTHER" id="PTHR30352">
    <property type="entry name" value="PYRUVATE FORMATE-LYASE-ACTIVATING ENZYME"/>
    <property type="match status" value="1"/>
</dbReference>
<evidence type="ECO:0000313" key="9">
    <source>
        <dbReference type="Proteomes" id="UP000318307"/>
    </source>
</evidence>
<dbReference type="OrthoDB" id="9778883at2"/>
<dbReference type="InterPro" id="IPR034457">
    <property type="entry name" value="Organic_radical-activating"/>
</dbReference>
<feature type="domain" description="Radical SAM core" evidence="7">
    <location>
        <begin position="68"/>
        <end position="280"/>
    </location>
</feature>
<dbReference type="EMBL" id="VLLC01000005">
    <property type="protein sequence ID" value="TWI74299.1"/>
    <property type="molecule type" value="Genomic_DNA"/>
</dbReference>
<feature type="binding site" evidence="6">
    <location>
        <position position="83"/>
    </location>
    <ligand>
        <name>[4Fe-4S] cluster</name>
        <dbReference type="ChEBI" id="CHEBI:49883"/>
        <note>4Fe-4S-S-AdoMet</note>
    </ligand>
</feature>
<keyword evidence="3 6" id="KW-0479">Metal-binding</keyword>
<dbReference type="SFLD" id="SFLDG01101">
    <property type="entry name" value="Uncharacterised_Radical_SAM_Su"/>
    <property type="match status" value="1"/>
</dbReference>
<dbReference type="Proteomes" id="UP000318307">
    <property type="component" value="Unassembled WGS sequence"/>
</dbReference>
<dbReference type="Gene3D" id="3.20.20.70">
    <property type="entry name" value="Aldolase class I"/>
    <property type="match status" value="1"/>
</dbReference>
<dbReference type="SFLD" id="SFLDS00029">
    <property type="entry name" value="Radical_SAM"/>
    <property type="match status" value="1"/>
</dbReference>
<feature type="binding site" evidence="6">
    <location>
        <position position="90"/>
    </location>
    <ligand>
        <name>[4Fe-4S] cluster</name>
        <dbReference type="ChEBI" id="CHEBI:49883"/>
        <note>4Fe-4S-S-AdoMet</note>
    </ligand>
</feature>
<organism evidence="8 9">
    <name type="scientific">Desulfobotulus alkaliphilus</name>
    <dbReference type="NCBI Taxonomy" id="622671"/>
    <lineage>
        <taxon>Bacteria</taxon>
        <taxon>Pseudomonadati</taxon>
        <taxon>Thermodesulfobacteriota</taxon>
        <taxon>Desulfobacteria</taxon>
        <taxon>Desulfobacterales</taxon>
        <taxon>Desulfobacteraceae</taxon>
        <taxon>Desulfobotulus</taxon>
    </lineage>
</organism>
<comment type="cofactor">
    <cofactor evidence="6">
        <name>[4Fe-4S] cluster</name>
        <dbReference type="ChEBI" id="CHEBI:49883"/>
    </cofactor>
    <text evidence="6">Binds 1 [4Fe-4S] cluster. The cluster is coordinated with 3 cysteines and an exchangeable S-adenosyl-L-methionine.</text>
</comment>
<feature type="binding site" evidence="6">
    <location>
        <position position="87"/>
    </location>
    <ligand>
        <name>[4Fe-4S] cluster</name>
        <dbReference type="ChEBI" id="CHEBI:49883"/>
        <note>4Fe-4S-S-AdoMet</note>
    </ligand>
</feature>
<evidence type="ECO:0000256" key="5">
    <source>
        <dbReference type="ARBA" id="ARBA00023014"/>
    </source>
</evidence>
<dbReference type="SUPFAM" id="SSF102114">
    <property type="entry name" value="Radical SAM enzymes"/>
    <property type="match status" value="1"/>
</dbReference>
<keyword evidence="9" id="KW-1185">Reference proteome</keyword>
<comment type="caution">
    <text evidence="8">The sequence shown here is derived from an EMBL/GenBank/DDBJ whole genome shotgun (WGS) entry which is preliminary data.</text>
</comment>
<evidence type="ECO:0000313" key="8">
    <source>
        <dbReference type="EMBL" id="TWI74299.1"/>
    </source>
</evidence>
<dbReference type="GO" id="GO:0016829">
    <property type="term" value="F:lyase activity"/>
    <property type="evidence" value="ECO:0007669"/>
    <property type="project" value="UniProtKB-KW"/>
</dbReference>
<dbReference type="InterPro" id="IPR016431">
    <property type="entry name" value="Pyrv-formate_lyase-activ_prd"/>
</dbReference>
<dbReference type="PIRSF" id="PIRSF004869">
    <property type="entry name" value="PflX_prd"/>
    <property type="match status" value="1"/>
</dbReference>
<dbReference type="InterPro" id="IPR058240">
    <property type="entry name" value="rSAM_sf"/>
</dbReference>